<comment type="caution">
    <text evidence="11">The sequence shown here is derived from an EMBL/GenBank/DDBJ whole genome shotgun (WGS) entry which is preliminary data.</text>
</comment>
<evidence type="ECO:0000313" key="14">
    <source>
        <dbReference type="Proteomes" id="UP001143400"/>
    </source>
</evidence>
<dbReference type="InterPro" id="IPR018704">
    <property type="entry name" value="SecYEG/CpoB_TPR"/>
</dbReference>
<dbReference type="EMBL" id="BSFF01000002">
    <property type="protein sequence ID" value="GLK55432.1"/>
    <property type="molecule type" value="Genomic_DNA"/>
</dbReference>
<comment type="similarity">
    <text evidence="7">Belongs to the YfgM family.</text>
</comment>
<evidence type="ECO:0000313" key="13">
    <source>
        <dbReference type="Proteomes" id="UP000758856"/>
    </source>
</evidence>
<dbReference type="InterPro" id="IPR011990">
    <property type="entry name" value="TPR-like_helical_dom_sf"/>
</dbReference>
<dbReference type="GO" id="GO:0005886">
    <property type="term" value="C:plasma membrane"/>
    <property type="evidence" value="ECO:0007669"/>
    <property type="project" value="UniProtKB-SubCell"/>
</dbReference>
<dbReference type="InterPro" id="IPR026039">
    <property type="entry name" value="YfgM"/>
</dbReference>
<reference evidence="11" key="1">
    <citation type="journal article" date="2014" name="Int. J. Syst. Evol. Microbiol.">
        <title>Complete genome sequence of Corynebacterium casei LMG S-19264T (=DSM 44701T), isolated from a smear-ripened cheese.</title>
        <authorList>
            <consortium name="US DOE Joint Genome Institute (JGI-PGF)"/>
            <person name="Walter F."/>
            <person name="Albersmeier A."/>
            <person name="Kalinowski J."/>
            <person name="Ruckert C."/>
        </authorList>
    </citation>
    <scope>NUCLEOTIDE SEQUENCE</scope>
    <source>
        <strain evidence="11">VKM B-1606</strain>
    </source>
</reference>
<dbReference type="Pfam" id="PF09976">
    <property type="entry name" value="TPR_21"/>
    <property type="match status" value="1"/>
</dbReference>
<evidence type="ECO:0000256" key="3">
    <source>
        <dbReference type="ARBA" id="ARBA00022692"/>
    </source>
</evidence>
<evidence type="ECO:0000313" key="12">
    <source>
        <dbReference type="EMBL" id="MBM7850140.1"/>
    </source>
</evidence>
<keyword evidence="3 9" id="KW-0812">Transmembrane</keyword>
<protein>
    <recommendedName>
        <fullName evidence="8">Ancillary SecYEG translocon subunit</fullName>
    </recommendedName>
</protein>
<dbReference type="PANTHER" id="PTHR38035:SF1">
    <property type="entry name" value="ANCILLARY SECYEG TRANSLOCON SUBUNIT"/>
    <property type="match status" value="1"/>
</dbReference>
<evidence type="ECO:0000256" key="1">
    <source>
        <dbReference type="ARBA" id="ARBA00004401"/>
    </source>
</evidence>
<keyword evidence="2" id="KW-1003">Cell membrane</keyword>
<proteinExistence type="inferred from homology"/>
<organism evidence="11 14">
    <name type="scientific">Methylopila capsulata</name>
    <dbReference type="NCBI Taxonomy" id="61654"/>
    <lineage>
        <taxon>Bacteria</taxon>
        <taxon>Pseudomonadati</taxon>
        <taxon>Pseudomonadota</taxon>
        <taxon>Alphaproteobacteria</taxon>
        <taxon>Hyphomicrobiales</taxon>
        <taxon>Methylopilaceae</taxon>
        <taxon>Methylopila</taxon>
    </lineage>
</organism>
<keyword evidence="4 9" id="KW-1133">Transmembrane helix</keyword>
<accession>A0A9W6ITN4</accession>
<comment type="subcellular location">
    <subcellularLocation>
        <location evidence="1">Cell membrane</location>
        <topology evidence="1">Single-pass type II membrane protein</topology>
    </subcellularLocation>
</comment>
<dbReference type="RefSeq" id="WP_204948597.1">
    <property type="nucleotide sequence ID" value="NZ_BSFF01000002.1"/>
</dbReference>
<reference evidence="11" key="3">
    <citation type="submission" date="2023-01" db="EMBL/GenBank/DDBJ databases">
        <authorList>
            <person name="Sun Q."/>
            <person name="Evtushenko L."/>
        </authorList>
    </citation>
    <scope>NUCLEOTIDE SEQUENCE</scope>
    <source>
        <strain evidence="11">VKM B-1606</strain>
    </source>
</reference>
<evidence type="ECO:0000256" key="4">
    <source>
        <dbReference type="ARBA" id="ARBA00022989"/>
    </source>
</evidence>
<reference evidence="12 13" key="2">
    <citation type="submission" date="2021-01" db="EMBL/GenBank/DDBJ databases">
        <title>Genomic Encyclopedia of Type Strains, Phase IV (KMG-IV): sequencing the most valuable type-strain genomes for metagenomic binning, comparative biology and taxonomic classification.</title>
        <authorList>
            <person name="Goeker M."/>
        </authorList>
    </citation>
    <scope>NUCLEOTIDE SEQUENCE [LARGE SCALE GENOMIC DNA]</scope>
    <source>
        <strain evidence="12 13">DSM 6130</strain>
    </source>
</reference>
<gene>
    <name evidence="11" type="ORF">GCM10008170_14510</name>
    <name evidence="12" type="ORF">JOD31_000352</name>
</gene>
<sequence length="221" mass="23693">MTDIFHEVQDDLRRERMKALWDRFGWLIVSVAVLIVLGVGGWRGYEYYQGQQAQAAGDRYQAASRLAAEGKTDEARAAFASLAADGPKGYQALGRLREADVATSKDPAGALKIYESVANDGGIDSLLRDAARVRGAYIAVDHAAAADVRRLVEPLAVDASPWRHTARELIGLAAYKANDAAEARRQFEAIVADAEAPAGARQRADLMLAVLPPAPPAPAAK</sequence>
<evidence type="ECO:0000256" key="2">
    <source>
        <dbReference type="ARBA" id="ARBA00022475"/>
    </source>
</evidence>
<keyword evidence="13" id="KW-1185">Reference proteome</keyword>
<dbReference type="Proteomes" id="UP000758856">
    <property type="component" value="Unassembled WGS sequence"/>
</dbReference>
<feature type="transmembrane region" description="Helical" evidence="9">
    <location>
        <begin position="24"/>
        <end position="45"/>
    </location>
</feature>
<dbReference type="GO" id="GO:0044877">
    <property type="term" value="F:protein-containing complex binding"/>
    <property type="evidence" value="ECO:0007669"/>
    <property type="project" value="InterPro"/>
</dbReference>
<evidence type="ECO:0000256" key="6">
    <source>
        <dbReference type="ARBA" id="ARBA00023186"/>
    </source>
</evidence>
<evidence type="ECO:0000256" key="7">
    <source>
        <dbReference type="ARBA" id="ARBA00024197"/>
    </source>
</evidence>
<feature type="domain" description="Ancillary SecYEG translocon subunit/Cell division coordinator CpoB TPR" evidence="10">
    <location>
        <begin position="18"/>
        <end position="196"/>
    </location>
</feature>
<dbReference type="Gene3D" id="1.25.40.10">
    <property type="entry name" value="Tetratricopeptide repeat domain"/>
    <property type="match status" value="1"/>
</dbReference>
<dbReference type="Proteomes" id="UP001143400">
    <property type="component" value="Unassembled WGS sequence"/>
</dbReference>
<dbReference type="EMBL" id="JAFBCY010000001">
    <property type="protein sequence ID" value="MBM7850140.1"/>
    <property type="molecule type" value="Genomic_DNA"/>
</dbReference>
<evidence type="ECO:0000259" key="10">
    <source>
        <dbReference type="Pfam" id="PF09976"/>
    </source>
</evidence>
<keyword evidence="5 9" id="KW-0472">Membrane</keyword>
<evidence type="ECO:0000256" key="5">
    <source>
        <dbReference type="ARBA" id="ARBA00023136"/>
    </source>
</evidence>
<dbReference type="AlphaFoldDB" id="A0A9W6ITN4"/>
<dbReference type="PANTHER" id="PTHR38035">
    <property type="entry name" value="UPF0070 PROTEIN YFGM"/>
    <property type="match status" value="1"/>
</dbReference>
<evidence type="ECO:0000256" key="9">
    <source>
        <dbReference type="SAM" id="Phobius"/>
    </source>
</evidence>
<name>A0A9W6ITN4_9HYPH</name>
<evidence type="ECO:0000313" key="11">
    <source>
        <dbReference type="EMBL" id="GLK55432.1"/>
    </source>
</evidence>
<evidence type="ECO:0000256" key="8">
    <source>
        <dbReference type="ARBA" id="ARBA00024235"/>
    </source>
</evidence>
<keyword evidence="6" id="KW-0143">Chaperone</keyword>